<evidence type="ECO:0000313" key="2">
    <source>
        <dbReference type="Proteomes" id="UP000256561"/>
    </source>
</evidence>
<accession>A0A3D8MBP3</accession>
<protein>
    <submittedName>
        <fullName evidence="1">Uncharacterized protein</fullName>
    </submittedName>
</protein>
<organism evidence="1 2">
    <name type="scientific">Alteromonas aestuariivivens</name>
    <dbReference type="NCBI Taxonomy" id="1938339"/>
    <lineage>
        <taxon>Bacteria</taxon>
        <taxon>Pseudomonadati</taxon>
        <taxon>Pseudomonadota</taxon>
        <taxon>Gammaproteobacteria</taxon>
        <taxon>Alteromonadales</taxon>
        <taxon>Alteromonadaceae</taxon>
        <taxon>Alteromonas/Salinimonas group</taxon>
        <taxon>Alteromonas</taxon>
    </lineage>
</organism>
<dbReference type="RefSeq" id="WP_115591841.1">
    <property type="nucleotide sequence ID" value="NZ_QRHA01000002.1"/>
</dbReference>
<evidence type="ECO:0000313" key="1">
    <source>
        <dbReference type="EMBL" id="RDV27968.1"/>
    </source>
</evidence>
<name>A0A3D8MBP3_9ALTE</name>
<comment type="caution">
    <text evidence="1">The sequence shown here is derived from an EMBL/GenBank/DDBJ whole genome shotgun (WGS) entry which is preliminary data.</text>
</comment>
<dbReference type="Proteomes" id="UP000256561">
    <property type="component" value="Unassembled WGS sequence"/>
</dbReference>
<sequence length="73" mass="8195">MDEELALLQGKLAFVAEQLQSFSPTRPKLIQLKSSMELLLLQLEQIRGEGAKRALQNGSRRISQCSHRITQGC</sequence>
<gene>
    <name evidence="1" type="ORF">DXV75_03090</name>
</gene>
<dbReference type="AlphaFoldDB" id="A0A3D8MBP3"/>
<reference evidence="2" key="1">
    <citation type="submission" date="2018-08" db="EMBL/GenBank/DDBJ databases">
        <authorList>
            <person name="Zhang J."/>
            <person name="Du Z.-J."/>
        </authorList>
    </citation>
    <scope>NUCLEOTIDE SEQUENCE [LARGE SCALE GENOMIC DNA]</scope>
    <source>
        <strain evidence="2">KCTC 52655</strain>
    </source>
</reference>
<proteinExistence type="predicted"/>
<keyword evidence="2" id="KW-1185">Reference proteome</keyword>
<dbReference type="EMBL" id="QRHA01000002">
    <property type="protein sequence ID" value="RDV27968.1"/>
    <property type="molecule type" value="Genomic_DNA"/>
</dbReference>